<dbReference type="Proteomes" id="UP000245626">
    <property type="component" value="Unassembled WGS sequence"/>
</dbReference>
<keyword evidence="2" id="KW-1185">Reference proteome</keyword>
<evidence type="ECO:0000313" key="2">
    <source>
        <dbReference type="Proteomes" id="UP000245626"/>
    </source>
</evidence>
<name>A0ACD0P0V9_9BASI</name>
<gene>
    <name evidence="1" type="ORF">IE53DRAFT_42156</name>
</gene>
<accession>A0ACD0P0V9</accession>
<organism evidence="1 2">
    <name type="scientific">Violaceomyces palustris</name>
    <dbReference type="NCBI Taxonomy" id="1673888"/>
    <lineage>
        <taxon>Eukaryota</taxon>
        <taxon>Fungi</taxon>
        <taxon>Dikarya</taxon>
        <taxon>Basidiomycota</taxon>
        <taxon>Ustilaginomycotina</taxon>
        <taxon>Ustilaginomycetes</taxon>
        <taxon>Violaceomycetales</taxon>
        <taxon>Violaceomycetaceae</taxon>
        <taxon>Violaceomyces</taxon>
    </lineage>
</organism>
<dbReference type="EMBL" id="KZ819828">
    <property type="protein sequence ID" value="PWN51630.1"/>
    <property type="molecule type" value="Genomic_DNA"/>
</dbReference>
<proteinExistence type="predicted"/>
<reference evidence="1 2" key="1">
    <citation type="journal article" date="2018" name="Mol. Biol. Evol.">
        <title>Broad Genomic Sampling Reveals a Smut Pathogenic Ancestry of the Fungal Clade Ustilaginomycotina.</title>
        <authorList>
            <person name="Kijpornyongpan T."/>
            <person name="Mondo S.J."/>
            <person name="Barry K."/>
            <person name="Sandor L."/>
            <person name="Lee J."/>
            <person name="Lipzen A."/>
            <person name="Pangilinan J."/>
            <person name="LaButti K."/>
            <person name="Hainaut M."/>
            <person name="Henrissat B."/>
            <person name="Grigoriev I.V."/>
            <person name="Spatafora J.W."/>
            <person name="Aime M.C."/>
        </authorList>
    </citation>
    <scope>NUCLEOTIDE SEQUENCE [LARGE SCALE GENOMIC DNA]</scope>
    <source>
        <strain evidence="1 2">SA 807</strain>
    </source>
</reference>
<sequence>MFPFHLRHRVFPLLPSLPTVSTLLLTSLRASHPLARNATLSPLVLSGASQSDPSRTWVYTSSWLVLNLAFTLSISETIVSRPSPQLLSHRAQYMPCWE</sequence>
<protein>
    <submittedName>
        <fullName evidence="1">Uncharacterized protein</fullName>
    </submittedName>
</protein>
<evidence type="ECO:0000313" key="1">
    <source>
        <dbReference type="EMBL" id="PWN51630.1"/>
    </source>
</evidence>